<organism evidence="2 3">
    <name type="scientific">Palaeococcus pacificus DY20341</name>
    <dbReference type="NCBI Taxonomy" id="1343739"/>
    <lineage>
        <taxon>Archaea</taxon>
        <taxon>Methanobacteriati</taxon>
        <taxon>Methanobacteriota</taxon>
        <taxon>Thermococci</taxon>
        <taxon>Thermococcales</taxon>
        <taxon>Thermococcaceae</taxon>
        <taxon>Palaeococcus</taxon>
    </lineage>
</organism>
<accession>A0A075LVU2</accession>
<dbReference type="STRING" id="1343739.PAP_08605"/>
<keyword evidence="1" id="KW-0472">Membrane</keyword>
<feature type="transmembrane region" description="Helical" evidence="1">
    <location>
        <begin position="12"/>
        <end position="34"/>
    </location>
</feature>
<reference evidence="2 3" key="2">
    <citation type="journal article" date="2015" name="Genome Announc.">
        <title>Complete Genome Sequence of Hyperthermophilic Piezophilic Archaeon Palaeococcus pacificus DY20341T, Isolated from Deep-Sea Hydrothermal Sediments.</title>
        <authorList>
            <person name="Zeng X."/>
            <person name="Jebbar M."/>
            <person name="Shao Z."/>
        </authorList>
    </citation>
    <scope>NUCLEOTIDE SEQUENCE [LARGE SCALE GENOMIC DNA]</scope>
    <source>
        <strain evidence="2 3">DY20341</strain>
    </source>
</reference>
<dbReference type="GeneID" id="43503506"/>
<gene>
    <name evidence="2" type="ORF">PAP_08605</name>
</gene>
<dbReference type="Proteomes" id="UP000027981">
    <property type="component" value="Chromosome"/>
</dbReference>
<dbReference type="RefSeq" id="WP_158442510.1">
    <property type="nucleotide sequence ID" value="NZ_CP006019.1"/>
</dbReference>
<keyword evidence="1" id="KW-1133">Transmembrane helix</keyword>
<sequence>MMEGFVRPEFVLIGGFTLVVLFFVVMFFIVGAYFKEYYKNEEAECLKADCG</sequence>
<evidence type="ECO:0000313" key="3">
    <source>
        <dbReference type="Proteomes" id="UP000027981"/>
    </source>
</evidence>
<dbReference type="KEGG" id="ppac:PAP_08605"/>
<dbReference type="AlphaFoldDB" id="A0A075LVU2"/>
<proteinExistence type="predicted"/>
<dbReference type="HOGENOM" id="CLU_3094251_0_0_2"/>
<reference evidence="3" key="1">
    <citation type="submission" date="2013-06" db="EMBL/GenBank/DDBJ databases">
        <title>Complete Genome Sequence of Hyperthermophilic Palaeococcus pacificus DY20341T, Isolated from a Deep-Sea Hydrothermal Sediments.</title>
        <authorList>
            <person name="Zeng X."/>
            <person name="Shao Z."/>
        </authorList>
    </citation>
    <scope>NUCLEOTIDE SEQUENCE [LARGE SCALE GENOMIC DNA]</scope>
    <source>
        <strain evidence="3">DY20341</strain>
    </source>
</reference>
<name>A0A075LVU2_9EURY</name>
<keyword evidence="3" id="KW-1185">Reference proteome</keyword>
<keyword evidence="1" id="KW-0812">Transmembrane</keyword>
<evidence type="ECO:0000256" key="1">
    <source>
        <dbReference type="SAM" id="Phobius"/>
    </source>
</evidence>
<evidence type="ECO:0000313" key="2">
    <source>
        <dbReference type="EMBL" id="AIF70102.1"/>
    </source>
</evidence>
<dbReference type="EMBL" id="CP006019">
    <property type="protein sequence ID" value="AIF70102.1"/>
    <property type="molecule type" value="Genomic_DNA"/>
</dbReference>
<protein>
    <submittedName>
        <fullName evidence="2">Uncharacterized protein</fullName>
    </submittedName>
</protein>